<feature type="compositionally biased region" description="Low complexity" evidence="1">
    <location>
        <begin position="220"/>
        <end position="241"/>
    </location>
</feature>
<evidence type="ECO:0000313" key="2">
    <source>
        <dbReference type="EMBL" id="ORY90224.1"/>
    </source>
</evidence>
<feature type="compositionally biased region" description="Polar residues" evidence="1">
    <location>
        <begin position="198"/>
        <end position="207"/>
    </location>
</feature>
<keyword evidence="3" id="KW-1185">Reference proteome</keyword>
<comment type="caution">
    <text evidence="2">The sequence shown here is derived from an EMBL/GenBank/DDBJ whole genome shotgun (WGS) entry which is preliminary data.</text>
</comment>
<dbReference type="Proteomes" id="UP000193467">
    <property type="component" value="Unassembled WGS sequence"/>
</dbReference>
<feature type="region of interest" description="Disordered" evidence="1">
    <location>
        <begin position="198"/>
        <end position="241"/>
    </location>
</feature>
<feature type="compositionally biased region" description="Low complexity" evidence="1">
    <location>
        <begin position="283"/>
        <end position="331"/>
    </location>
</feature>
<name>A0A1Y2G0S1_9BASI</name>
<proteinExistence type="predicted"/>
<gene>
    <name evidence="2" type="ORF">BCR35DRAFT_135345</name>
</gene>
<accession>A0A1Y2G0S1</accession>
<evidence type="ECO:0000256" key="1">
    <source>
        <dbReference type="SAM" id="MobiDB-lite"/>
    </source>
</evidence>
<dbReference type="InterPro" id="IPR032675">
    <property type="entry name" value="LRR_dom_sf"/>
</dbReference>
<dbReference type="EMBL" id="MCGR01000004">
    <property type="protein sequence ID" value="ORY90224.1"/>
    <property type="molecule type" value="Genomic_DNA"/>
</dbReference>
<protein>
    <recommendedName>
        <fullName evidence="4">F-box domain-containing protein</fullName>
    </recommendedName>
</protein>
<dbReference type="OrthoDB" id="2523207at2759"/>
<evidence type="ECO:0008006" key="4">
    <source>
        <dbReference type="Google" id="ProtNLM"/>
    </source>
</evidence>
<dbReference type="AlphaFoldDB" id="A0A1Y2G0S1"/>
<organism evidence="2 3">
    <name type="scientific">Leucosporidium creatinivorum</name>
    <dbReference type="NCBI Taxonomy" id="106004"/>
    <lineage>
        <taxon>Eukaryota</taxon>
        <taxon>Fungi</taxon>
        <taxon>Dikarya</taxon>
        <taxon>Basidiomycota</taxon>
        <taxon>Pucciniomycotina</taxon>
        <taxon>Microbotryomycetes</taxon>
        <taxon>Leucosporidiales</taxon>
        <taxon>Leucosporidium</taxon>
    </lineage>
</organism>
<dbReference type="Gene3D" id="3.80.10.10">
    <property type="entry name" value="Ribonuclease Inhibitor"/>
    <property type="match status" value="1"/>
</dbReference>
<dbReference type="InParanoid" id="A0A1Y2G0S1"/>
<reference evidence="2 3" key="1">
    <citation type="submission" date="2016-07" db="EMBL/GenBank/DDBJ databases">
        <title>Pervasive Adenine N6-methylation of Active Genes in Fungi.</title>
        <authorList>
            <consortium name="DOE Joint Genome Institute"/>
            <person name="Mondo S.J."/>
            <person name="Dannebaum R.O."/>
            <person name="Kuo R.C."/>
            <person name="Labutti K."/>
            <person name="Haridas S."/>
            <person name="Kuo A."/>
            <person name="Salamov A."/>
            <person name="Ahrendt S.R."/>
            <person name="Lipzen A."/>
            <person name="Sullivan W."/>
            <person name="Andreopoulos W.B."/>
            <person name="Clum A."/>
            <person name="Lindquist E."/>
            <person name="Daum C."/>
            <person name="Ramamoorthy G.K."/>
            <person name="Gryganskyi A."/>
            <person name="Culley D."/>
            <person name="Magnuson J.K."/>
            <person name="James T.Y."/>
            <person name="O'Malley M.A."/>
            <person name="Stajich J.E."/>
            <person name="Spatafora J.W."/>
            <person name="Visel A."/>
            <person name="Grigoriev I.V."/>
        </authorList>
    </citation>
    <scope>NUCLEOTIDE SEQUENCE [LARGE SCALE GENOMIC DNA]</scope>
    <source>
        <strain evidence="2 3">62-1032</strain>
    </source>
</reference>
<feature type="region of interest" description="Disordered" evidence="1">
    <location>
        <begin position="272"/>
        <end position="331"/>
    </location>
</feature>
<sequence>MTSPPTLPIELVSDIVDRFSRDRRNLSAFCLVAKSWLPVARSHLYRDVSLSRWSGNREVLYNTLTTAPHLTIWVRDLDFNADSLADDDTHRMTAKLINGCVQLRKFSLSTDAEERKQAWPKRDLQRAIALCGPRLEELRVSGRIWEVDPKLEQMFTSLTGLKRLFLTATMDSDNLEAVPPVGFQLESLNLTATELEPTTISTTSSPNLDRPLHLSSSPHSTVAPTSLSSPPSAPSSSPSTTIGSDAISWISRACSRAVSSWSIFRSSPMILGGAATSSPRPTSSNTFPPRSNRSRPNFSPSTLPPSSTSSLDARRSFATSSESSCARSEASIETQTLFFDRRRRFRR</sequence>
<evidence type="ECO:0000313" key="3">
    <source>
        <dbReference type="Proteomes" id="UP000193467"/>
    </source>
</evidence>